<reference evidence="9 10" key="1">
    <citation type="submission" date="2017-02" db="EMBL/GenBank/DDBJ databases">
        <title>Paraburkholderia sophoroidis sp. nov. and Paraburkholderia steynii sp. nov. rhizobial symbionts of the fynbos legume Hypocalyptus sophoroides.</title>
        <authorList>
            <person name="Steenkamp E.T."/>
            <person name="Beukes C.W."/>
            <person name="Van Zyl E."/>
            <person name="Avontuur J."/>
            <person name="Chan W.Y."/>
            <person name="Hassen A."/>
            <person name="Palmer M."/>
            <person name="Mthombeni L."/>
            <person name="Phalane F."/>
            <person name="Sereme K."/>
            <person name="Venter S.N."/>
        </authorList>
    </citation>
    <scope>NUCLEOTIDE SEQUENCE [LARGE SCALE GENOMIC DNA]</scope>
    <source>
        <strain evidence="9 10">HC1.1ba</strain>
    </source>
</reference>
<keyword evidence="5" id="KW-0547">Nucleotide-binding</keyword>
<dbReference type="InterPro" id="IPR027417">
    <property type="entry name" value="P-loop_NTPase"/>
</dbReference>
<dbReference type="PROSITE" id="PS50893">
    <property type="entry name" value="ABC_TRANSPORTER_2"/>
    <property type="match status" value="1"/>
</dbReference>
<evidence type="ECO:0000313" key="10">
    <source>
        <dbReference type="Proteomes" id="UP000294200"/>
    </source>
</evidence>
<evidence type="ECO:0000256" key="2">
    <source>
        <dbReference type="ARBA" id="ARBA00022448"/>
    </source>
</evidence>
<dbReference type="GO" id="GO:0005524">
    <property type="term" value="F:ATP binding"/>
    <property type="evidence" value="ECO:0007669"/>
    <property type="project" value="UniProtKB-KW"/>
</dbReference>
<comment type="similarity">
    <text evidence="1">Belongs to the ABC transporter superfamily.</text>
</comment>
<accession>A0A4R0X2R5</accession>
<evidence type="ECO:0000256" key="1">
    <source>
        <dbReference type="ARBA" id="ARBA00005417"/>
    </source>
</evidence>
<evidence type="ECO:0000256" key="3">
    <source>
        <dbReference type="ARBA" id="ARBA00022475"/>
    </source>
</evidence>
<dbReference type="SUPFAM" id="SSF52540">
    <property type="entry name" value="P-loop containing nucleoside triphosphate hydrolases"/>
    <property type="match status" value="1"/>
</dbReference>
<evidence type="ECO:0000256" key="4">
    <source>
        <dbReference type="ARBA" id="ARBA00022519"/>
    </source>
</evidence>
<dbReference type="InterPro" id="IPR003593">
    <property type="entry name" value="AAA+_ATPase"/>
</dbReference>
<dbReference type="Gene3D" id="3.40.50.300">
    <property type="entry name" value="P-loop containing nucleotide triphosphate hydrolases"/>
    <property type="match status" value="1"/>
</dbReference>
<keyword evidence="10" id="KW-1185">Reference proteome</keyword>
<sequence>MPLLEIRNLEVRYGKAVAIERVSLRVGLHEVVGVLGSNGAGKTTLLRAISGVLSSVGTVHFEERRIDGMPPHRIVAAGICHCPEGRHLFRELSAEKNLRLGAYLRKNCDEIECDLERVFGLFPTLRARRSQRAGTLSGGEQQMVAIGRALMGKPKLLMLDEPSAGLAPQLKSTIFRAIDDIRRDGTSVLLVEQDASSAQRIVDRIYLLEHGHVVREGASREFFDDREIRRFYLGI</sequence>
<name>A0A4R0X2R5_9BURK</name>
<dbReference type="InterPro" id="IPR052156">
    <property type="entry name" value="BCAA_Transport_ATP-bd_LivF"/>
</dbReference>
<evidence type="ECO:0000256" key="6">
    <source>
        <dbReference type="ARBA" id="ARBA00022840"/>
    </source>
</evidence>
<feature type="domain" description="ABC transporter" evidence="8">
    <location>
        <begin position="4"/>
        <end position="235"/>
    </location>
</feature>
<dbReference type="PANTHER" id="PTHR43820:SF4">
    <property type="entry name" value="HIGH-AFFINITY BRANCHED-CHAIN AMINO ACID TRANSPORT ATP-BINDING PROTEIN LIVF"/>
    <property type="match status" value="1"/>
</dbReference>
<gene>
    <name evidence="9" type="primary">livF</name>
    <name evidence="9" type="ORF">BZM27_41680</name>
</gene>
<protein>
    <submittedName>
        <fullName evidence="9">Branched-chain amino acid ABC transporter ATP-binding protein</fullName>
    </submittedName>
</protein>
<dbReference type="GO" id="GO:0016887">
    <property type="term" value="F:ATP hydrolysis activity"/>
    <property type="evidence" value="ECO:0007669"/>
    <property type="project" value="InterPro"/>
</dbReference>
<dbReference type="GO" id="GO:0015807">
    <property type="term" value="P:L-amino acid transport"/>
    <property type="evidence" value="ECO:0007669"/>
    <property type="project" value="TreeGrafter"/>
</dbReference>
<dbReference type="EMBL" id="MWML01000263">
    <property type="protein sequence ID" value="TCG04343.1"/>
    <property type="molecule type" value="Genomic_DNA"/>
</dbReference>
<comment type="caution">
    <text evidence="9">The sequence shown here is derived from an EMBL/GenBank/DDBJ whole genome shotgun (WGS) entry which is preliminary data.</text>
</comment>
<dbReference type="CDD" id="cd03224">
    <property type="entry name" value="ABC_TM1139_LivF_branched"/>
    <property type="match status" value="1"/>
</dbReference>
<evidence type="ECO:0000259" key="8">
    <source>
        <dbReference type="PROSITE" id="PS50893"/>
    </source>
</evidence>
<dbReference type="GO" id="GO:0015658">
    <property type="term" value="F:branched-chain amino acid transmembrane transporter activity"/>
    <property type="evidence" value="ECO:0007669"/>
    <property type="project" value="TreeGrafter"/>
</dbReference>
<organism evidence="9 10">
    <name type="scientific">Paraburkholderia steynii</name>
    <dbReference type="NCBI Taxonomy" id="1245441"/>
    <lineage>
        <taxon>Bacteria</taxon>
        <taxon>Pseudomonadati</taxon>
        <taxon>Pseudomonadota</taxon>
        <taxon>Betaproteobacteria</taxon>
        <taxon>Burkholderiales</taxon>
        <taxon>Burkholderiaceae</taxon>
        <taxon>Paraburkholderia</taxon>
    </lineage>
</organism>
<keyword evidence="7" id="KW-0029">Amino-acid transport</keyword>
<keyword evidence="4" id="KW-0997">Cell inner membrane</keyword>
<keyword evidence="6 9" id="KW-0067">ATP-binding</keyword>
<dbReference type="PANTHER" id="PTHR43820">
    <property type="entry name" value="HIGH-AFFINITY BRANCHED-CHAIN AMINO ACID TRANSPORT ATP-BINDING PROTEIN LIVF"/>
    <property type="match status" value="1"/>
</dbReference>
<dbReference type="InterPro" id="IPR017871">
    <property type="entry name" value="ABC_transporter-like_CS"/>
</dbReference>
<dbReference type="Proteomes" id="UP000294200">
    <property type="component" value="Unassembled WGS sequence"/>
</dbReference>
<keyword evidence="4" id="KW-0472">Membrane</keyword>
<proteinExistence type="inferred from homology"/>
<dbReference type="SMART" id="SM00382">
    <property type="entry name" value="AAA"/>
    <property type="match status" value="1"/>
</dbReference>
<dbReference type="InterPro" id="IPR003439">
    <property type="entry name" value="ABC_transporter-like_ATP-bd"/>
</dbReference>
<dbReference type="Pfam" id="PF00005">
    <property type="entry name" value="ABC_tran"/>
    <property type="match status" value="1"/>
</dbReference>
<keyword evidence="3" id="KW-1003">Cell membrane</keyword>
<keyword evidence="2" id="KW-0813">Transport</keyword>
<dbReference type="AlphaFoldDB" id="A0A4R0X2R5"/>
<evidence type="ECO:0000256" key="7">
    <source>
        <dbReference type="ARBA" id="ARBA00022970"/>
    </source>
</evidence>
<evidence type="ECO:0000256" key="5">
    <source>
        <dbReference type="ARBA" id="ARBA00022741"/>
    </source>
</evidence>
<evidence type="ECO:0000313" key="9">
    <source>
        <dbReference type="EMBL" id="TCG04343.1"/>
    </source>
</evidence>
<dbReference type="PROSITE" id="PS00211">
    <property type="entry name" value="ABC_TRANSPORTER_1"/>
    <property type="match status" value="1"/>
</dbReference>